<evidence type="ECO:0000313" key="3">
    <source>
        <dbReference type="EMBL" id="SMO94264.1"/>
    </source>
</evidence>
<dbReference type="RefSeq" id="WP_142530138.1">
    <property type="nucleotide sequence ID" value="NZ_CBCSJO010000001.1"/>
</dbReference>
<gene>
    <name evidence="3" type="ORF">SAMN06265348_111167</name>
</gene>
<dbReference type="OrthoDB" id="9793489at2"/>
<dbReference type="InterPro" id="IPR001466">
    <property type="entry name" value="Beta-lactam-related"/>
</dbReference>
<dbReference type="Proteomes" id="UP000320300">
    <property type="component" value="Unassembled WGS sequence"/>
</dbReference>
<proteinExistence type="predicted"/>
<dbReference type="EMBL" id="FXTN01000011">
    <property type="protein sequence ID" value="SMO94264.1"/>
    <property type="molecule type" value="Genomic_DNA"/>
</dbReference>
<dbReference type="Pfam" id="PF00144">
    <property type="entry name" value="Beta-lactamase"/>
    <property type="match status" value="1"/>
</dbReference>
<evidence type="ECO:0000313" key="4">
    <source>
        <dbReference type="Proteomes" id="UP000320300"/>
    </source>
</evidence>
<dbReference type="PANTHER" id="PTHR46825:SF7">
    <property type="entry name" value="D-ALANYL-D-ALANINE CARBOXYPEPTIDASE"/>
    <property type="match status" value="1"/>
</dbReference>
<dbReference type="Gene3D" id="3.40.710.10">
    <property type="entry name" value="DD-peptidase/beta-lactamase superfamily"/>
    <property type="match status" value="1"/>
</dbReference>
<evidence type="ECO:0000259" key="2">
    <source>
        <dbReference type="Pfam" id="PF00144"/>
    </source>
</evidence>
<feature type="chain" id="PRO_5021934655" evidence="1">
    <location>
        <begin position="21"/>
        <end position="451"/>
    </location>
</feature>
<organism evidence="3 4">
    <name type="scientific">Pedobacter westerhofensis</name>
    <dbReference type="NCBI Taxonomy" id="425512"/>
    <lineage>
        <taxon>Bacteria</taxon>
        <taxon>Pseudomonadati</taxon>
        <taxon>Bacteroidota</taxon>
        <taxon>Sphingobacteriia</taxon>
        <taxon>Sphingobacteriales</taxon>
        <taxon>Sphingobacteriaceae</taxon>
        <taxon>Pedobacter</taxon>
    </lineage>
</organism>
<accession>A0A521FE34</accession>
<feature type="domain" description="Beta-lactamase-related" evidence="2">
    <location>
        <begin position="52"/>
        <end position="336"/>
    </location>
</feature>
<evidence type="ECO:0000256" key="1">
    <source>
        <dbReference type="SAM" id="SignalP"/>
    </source>
</evidence>
<dbReference type="PANTHER" id="PTHR46825">
    <property type="entry name" value="D-ALANYL-D-ALANINE-CARBOXYPEPTIDASE/ENDOPEPTIDASE AMPH"/>
    <property type="match status" value="1"/>
</dbReference>
<dbReference type="AlphaFoldDB" id="A0A521FE34"/>
<reference evidence="3 4" key="1">
    <citation type="submission" date="2017-05" db="EMBL/GenBank/DDBJ databases">
        <authorList>
            <person name="Varghese N."/>
            <person name="Submissions S."/>
        </authorList>
    </citation>
    <scope>NUCLEOTIDE SEQUENCE [LARGE SCALE GENOMIC DNA]</scope>
    <source>
        <strain evidence="3 4">DSM 19036</strain>
    </source>
</reference>
<sequence>MKKFVLTSLYFIACTTIIIAASTLDTAAQTPNKAKIDSLLKSVSADNQAMGSLAIAHNGSLVYQKAIGYSAISGTNRTEANLKTHYRIGSISKMFTAVMIFQLLEEGKLTLDTKLAAFYPQLPNADKITIRQMLYHRSGLYNFVVDTAYQTYMSKPRTSAEMLATFAAQSSAFEPDSKAEYSNTNFVLLGYIVENLSKKTYAEVLKQKIARKLGLLDTYYGGKTSTLKNEAYSYTPGNGWQQMPETDMSIPGGAGAVVSTPADLVKFIDGLFAGRLINDANLTLMKTMNDGFGMGMFQISLGTKKAYGHNGDIDGFSSVVGYFPEDKVAYAYCANGIDYGVKDLVNGALKIYFNIPYTIPVFKTPVLSTEDLDKYVGNYSSLRIPIKISVTKKGNVLMAQATGQSAFALKPVAKDKFSFALAGIVMEFRPIFGEFTLKQGGGVFPFTKDEN</sequence>
<name>A0A521FE34_9SPHI</name>
<protein>
    <submittedName>
        <fullName evidence="3">CubicO group peptidase, beta-lactamase class C family</fullName>
    </submittedName>
</protein>
<dbReference type="SUPFAM" id="SSF56601">
    <property type="entry name" value="beta-lactamase/transpeptidase-like"/>
    <property type="match status" value="1"/>
</dbReference>
<keyword evidence="1" id="KW-0732">Signal</keyword>
<feature type="signal peptide" evidence="1">
    <location>
        <begin position="1"/>
        <end position="20"/>
    </location>
</feature>
<keyword evidence="4" id="KW-1185">Reference proteome</keyword>
<dbReference type="InterPro" id="IPR050491">
    <property type="entry name" value="AmpC-like"/>
</dbReference>
<dbReference type="InterPro" id="IPR012338">
    <property type="entry name" value="Beta-lactam/transpept-like"/>
</dbReference>